<accession>A0A2A2CYR3</accession>
<dbReference type="Proteomes" id="UP000218944">
    <property type="component" value="Unassembled WGS sequence"/>
</dbReference>
<dbReference type="RefSeq" id="WP_095584113.1">
    <property type="nucleotide sequence ID" value="NZ_JAJQQQ010000004.1"/>
</dbReference>
<feature type="compositionally biased region" description="Basic and acidic residues" evidence="1">
    <location>
        <begin position="1"/>
        <end position="10"/>
    </location>
</feature>
<evidence type="ECO:0000313" key="2">
    <source>
        <dbReference type="EMBL" id="PAU45333.1"/>
    </source>
</evidence>
<evidence type="ECO:0000256" key="1">
    <source>
        <dbReference type="SAM" id="MobiDB-lite"/>
    </source>
</evidence>
<dbReference type="InterPro" id="IPR035183">
    <property type="entry name" value="DUF5304"/>
</dbReference>
<gene>
    <name evidence="2" type="ORF">CK936_30125</name>
</gene>
<protein>
    <recommendedName>
        <fullName evidence="4">DUF5304 domain-containing protein</fullName>
    </recommendedName>
</protein>
<feature type="region of interest" description="Disordered" evidence="1">
    <location>
        <begin position="1"/>
        <end position="20"/>
    </location>
</feature>
<reference evidence="2 3" key="1">
    <citation type="submission" date="2017-08" db="EMBL/GenBank/DDBJ databases">
        <title>Genome sequence of Streptomyces albireticuli NRRL B-1670.</title>
        <authorList>
            <person name="Graham D.E."/>
            <person name="Mahan K.M."/>
            <person name="Klingeman D.M."/>
            <person name="Hettich R.L."/>
            <person name="Parry R.J."/>
            <person name="Spain J.C."/>
        </authorList>
    </citation>
    <scope>NUCLEOTIDE SEQUENCE [LARGE SCALE GENOMIC DNA]</scope>
    <source>
        <strain evidence="2 3">NRRL B-1670</strain>
    </source>
</reference>
<comment type="caution">
    <text evidence="2">The sequence shown here is derived from an EMBL/GenBank/DDBJ whole genome shotgun (WGS) entry which is preliminary data.</text>
</comment>
<sequence length="170" mass="17469">MSDANERPAPHAEAASDAWEQACAEDLAAERARRREEYGQPPGSAAEELRKLVDAVAEKVSAFQLPLAGAAAQDVVQQVVAQAKAVVEPVIERNPEVFDHLASAGSELLAAYRAAVQGQEGRWTRGGSAGKPAGPARDSSGDSTGGPAAGSEGPRGDDGTPGGSERIDLD</sequence>
<dbReference type="EMBL" id="NSJV01000567">
    <property type="protein sequence ID" value="PAU45333.1"/>
    <property type="molecule type" value="Genomic_DNA"/>
</dbReference>
<keyword evidence="3" id="KW-1185">Reference proteome</keyword>
<organism evidence="2 3">
    <name type="scientific">Streptomyces albireticuli</name>
    <dbReference type="NCBI Taxonomy" id="1940"/>
    <lineage>
        <taxon>Bacteria</taxon>
        <taxon>Bacillati</taxon>
        <taxon>Actinomycetota</taxon>
        <taxon>Actinomycetes</taxon>
        <taxon>Kitasatosporales</taxon>
        <taxon>Streptomycetaceae</taxon>
        <taxon>Streptomyces</taxon>
    </lineage>
</organism>
<dbReference type="AlphaFoldDB" id="A0A2A2CYR3"/>
<proteinExistence type="predicted"/>
<name>A0A2A2CYR3_9ACTN</name>
<feature type="region of interest" description="Disordered" evidence="1">
    <location>
        <begin position="116"/>
        <end position="170"/>
    </location>
</feature>
<evidence type="ECO:0008006" key="4">
    <source>
        <dbReference type="Google" id="ProtNLM"/>
    </source>
</evidence>
<dbReference type="Pfam" id="PF17230">
    <property type="entry name" value="DUF5304"/>
    <property type="match status" value="1"/>
</dbReference>
<evidence type="ECO:0000313" key="3">
    <source>
        <dbReference type="Proteomes" id="UP000218944"/>
    </source>
</evidence>